<feature type="domain" description="Thioredoxin" evidence="6">
    <location>
        <begin position="129"/>
        <end position="265"/>
    </location>
</feature>
<dbReference type="InterPro" id="IPR017937">
    <property type="entry name" value="Thioredoxin_CS"/>
</dbReference>
<keyword evidence="5" id="KW-1133">Transmembrane helix</keyword>
<evidence type="ECO:0000313" key="8">
    <source>
        <dbReference type="Proteomes" id="UP000228948"/>
    </source>
</evidence>
<keyword evidence="4" id="KW-0676">Redox-active center</keyword>
<dbReference type="InterPro" id="IPR050553">
    <property type="entry name" value="Thioredoxin_ResA/DsbE_sf"/>
</dbReference>
<feature type="transmembrane region" description="Helical" evidence="5">
    <location>
        <begin position="16"/>
        <end position="36"/>
    </location>
</feature>
<evidence type="ECO:0000256" key="2">
    <source>
        <dbReference type="ARBA" id="ARBA00022748"/>
    </source>
</evidence>
<dbReference type="Pfam" id="PF00578">
    <property type="entry name" value="AhpC-TSA"/>
    <property type="match status" value="1"/>
</dbReference>
<evidence type="ECO:0000256" key="3">
    <source>
        <dbReference type="ARBA" id="ARBA00023157"/>
    </source>
</evidence>
<dbReference type="SUPFAM" id="SSF52833">
    <property type="entry name" value="Thioredoxin-like"/>
    <property type="match status" value="1"/>
</dbReference>
<comment type="subcellular location">
    <subcellularLocation>
        <location evidence="1">Cell envelope</location>
    </subcellularLocation>
</comment>
<keyword evidence="2" id="KW-0201">Cytochrome c-type biogenesis</keyword>
<dbReference type="RefSeq" id="WP_071479349.1">
    <property type="nucleotide sequence ID" value="NZ_CP024899.1"/>
</dbReference>
<feature type="transmembrane region" description="Helical" evidence="5">
    <location>
        <begin position="74"/>
        <end position="99"/>
    </location>
</feature>
<keyword evidence="8" id="KW-1185">Reference proteome</keyword>
<dbReference type="AlphaFoldDB" id="A0A2K8K745"/>
<dbReference type="InterPro" id="IPR001640">
    <property type="entry name" value="Lgt"/>
</dbReference>
<dbReference type="GO" id="GO:0017004">
    <property type="term" value="P:cytochrome complex assembly"/>
    <property type="evidence" value="ECO:0007669"/>
    <property type="project" value="UniProtKB-KW"/>
</dbReference>
<sequence length="265" mass="28297">MDAVQLGPIVLGWDRFAAIISVVAFVLVAEVIARLSRNPLLSNWAGQVVLWGFVGARLGHVVQFPQIFLAEPWLIMAIWQGGFSPLGAALGGGVVTAFALRRGLSFIPAFGALWVGVVLWFVLTLDMGARPEIAAPDLTLAMVSGTEFSFSDAPDQPMVINLWATWCPPCRRELPMLADVAAQVQDVTFLFASQGEAHSTVAAHLENAGISPDHMALDPSGALARHYGTVGLPVTLFLSADGMLAHVHVGEISRAVLLREITALQ</sequence>
<organism evidence="7 8">
    <name type="scientific">Roseinatronobacter bogoriensis subsp. barguzinensis</name>
    <dbReference type="NCBI Taxonomy" id="441209"/>
    <lineage>
        <taxon>Bacteria</taxon>
        <taxon>Pseudomonadati</taxon>
        <taxon>Pseudomonadota</taxon>
        <taxon>Alphaproteobacteria</taxon>
        <taxon>Rhodobacterales</taxon>
        <taxon>Paracoccaceae</taxon>
        <taxon>Roseinatronobacter</taxon>
    </lineage>
</organism>
<dbReference type="GO" id="GO:0042158">
    <property type="term" value="P:lipoprotein biosynthetic process"/>
    <property type="evidence" value="ECO:0007669"/>
    <property type="project" value="InterPro"/>
</dbReference>
<keyword evidence="5" id="KW-0812">Transmembrane</keyword>
<dbReference type="CDD" id="cd02966">
    <property type="entry name" value="TlpA_like_family"/>
    <property type="match status" value="1"/>
</dbReference>
<feature type="transmembrane region" description="Helical" evidence="5">
    <location>
        <begin position="48"/>
        <end position="68"/>
    </location>
</feature>
<dbReference type="EMBL" id="CP024899">
    <property type="protein sequence ID" value="ATX65282.1"/>
    <property type="molecule type" value="Genomic_DNA"/>
</dbReference>
<dbReference type="GO" id="GO:0005886">
    <property type="term" value="C:plasma membrane"/>
    <property type="evidence" value="ECO:0007669"/>
    <property type="project" value="InterPro"/>
</dbReference>
<dbReference type="PANTHER" id="PTHR42852:SF6">
    <property type="entry name" value="THIOL:DISULFIDE INTERCHANGE PROTEIN DSBE"/>
    <property type="match status" value="1"/>
</dbReference>
<feature type="transmembrane region" description="Helical" evidence="5">
    <location>
        <begin position="106"/>
        <end position="123"/>
    </location>
</feature>
<dbReference type="STRING" id="441209.GCA_001870665_03761"/>
<dbReference type="PROSITE" id="PS00194">
    <property type="entry name" value="THIOREDOXIN_1"/>
    <property type="match status" value="1"/>
</dbReference>
<protein>
    <recommendedName>
        <fullName evidence="6">Thioredoxin domain-containing protein</fullName>
    </recommendedName>
</protein>
<evidence type="ECO:0000259" key="6">
    <source>
        <dbReference type="PROSITE" id="PS51352"/>
    </source>
</evidence>
<accession>A0A2K8K745</accession>
<dbReference type="GO" id="GO:0015036">
    <property type="term" value="F:disulfide oxidoreductase activity"/>
    <property type="evidence" value="ECO:0007669"/>
    <property type="project" value="UniProtKB-ARBA"/>
</dbReference>
<dbReference type="GO" id="GO:0016209">
    <property type="term" value="F:antioxidant activity"/>
    <property type="evidence" value="ECO:0007669"/>
    <property type="project" value="InterPro"/>
</dbReference>
<dbReference type="KEGG" id="rbg:BG454_05115"/>
<evidence type="ECO:0000313" key="7">
    <source>
        <dbReference type="EMBL" id="ATX65282.1"/>
    </source>
</evidence>
<dbReference type="GO" id="GO:0030313">
    <property type="term" value="C:cell envelope"/>
    <property type="evidence" value="ECO:0007669"/>
    <property type="project" value="UniProtKB-SubCell"/>
</dbReference>
<gene>
    <name evidence="7" type="ORF">BG454_05115</name>
</gene>
<keyword evidence="3" id="KW-1015">Disulfide bond</keyword>
<dbReference type="Pfam" id="PF01790">
    <property type="entry name" value="LGT"/>
    <property type="match status" value="1"/>
</dbReference>
<dbReference type="Proteomes" id="UP000228948">
    <property type="component" value="Chromosome"/>
</dbReference>
<dbReference type="Gene3D" id="3.40.30.10">
    <property type="entry name" value="Glutaredoxin"/>
    <property type="match status" value="1"/>
</dbReference>
<dbReference type="InterPro" id="IPR000866">
    <property type="entry name" value="AhpC/TSA"/>
</dbReference>
<keyword evidence="5" id="KW-0472">Membrane</keyword>
<dbReference type="GO" id="GO:0008961">
    <property type="term" value="F:phosphatidylglycerol-prolipoprotein diacylglyceryl transferase activity"/>
    <property type="evidence" value="ECO:0007669"/>
    <property type="project" value="InterPro"/>
</dbReference>
<evidence type="ECO:0000256" key="4">
    <source>
        <dbReference type="ARBA" id="ARBA00023284"/>
    </source>
</evidence>
<evidence type="ECO:0000256" key="1">
    <source>
        <dbReference type="ARBA" id="ARBA00004196"/>
    </source>
</evidence>
<name>A0A2K8K745_9RHOB</name>
<proteinExistence type="predicted"/>
<dbReference type="InterPro" id="IPR036249">
    <property type="entry name" value="Thioredoxin-like_sf"/>
</dbReference>
<dbReference type="PROSITE" id="PS51352">
    <property type="entry name" value="THIOREDOXIN_2"/>
    <property type="match status" value="1"/>
</dbReference>
<evidence type="ECO:0000256" key="5">
    <source>
        <dbReference type="SAM" id="Phobius"/>
    </source>
</evidence>
<reference evidence="7 8" key="1">
    <citation type="submission" date="2017-11" db="EMBL/GenBank/DDBJ databases">
        <title>Revised Sequence and Annotation of the Rhodobaca barguzinensis strain alga05 Genome.</title>
        <authorList>
            <person name="Kopejtka K."/>
            <person name="Tomasch J.M."/>
            <person name="Bunk B."/>
            <person name="Koblizek M."/>
        </authorList>
    </citation>
    <scope>NUCLEOTIDE SEQUENCE [LARGE SCALE GENOMIC DNA]</scope>
    <source>
        <strain evidence="8">alga05</strain>
    </source>
</reference>
<dbReference type="PANTHER" id="PTHR42852">
    <property type="entry name" value="THIOL:DISULFIDE INTERCHANGE PROTEIN DSBE"/>
    <property type="match status" value="1"/>
</dbReference>
<dbReference type="OrthoDB" id="9799347at2"/>
<dbReference type="InterPro" id="IPR013766">
    <property type="entry name" value="Thioredoxin_domain"/>
</dbReference>